<dbReference type="PANTHER" id="PTHR42934:SF2">
    <property type="entry name" value="GLYCOLATE OXIDASE SUBUNIT GLCD"/>
    <property type="match status" value="1"/>
</dbReference>
<dbReference type="PROSITE" id="PS00198">
    <property type="entry name" value="4FE4S_FER_1"/>
    <property type="match status" value="1"/>
</dbReference>
<dbReference type="Proteomes" id="UP000198638">
    <property type="component" value="Unassembled WGS sequence"/>
</dbReference>
<dbReference type="InterPro" id="IPR004113">
    <property type="entry name" value="FAD-bd_oxidored_4_C"/>
</dbReference>
<dbReference type="PANTHER" id="PTHR42934">
    <property type="entry name" value="GLYCOLATE OXIDASE SUBUNIT GLCD"/>
    <property type="match status" value="1"/>
</dbReference>
<dbReference type="InterPro" id="IPR036318">
    <property type="entry name" value="FAD-bd_PCMH-like_sf"/>
</dbReference>
<dbReference type="Pfam" id="PF02913">
    <property type="entry name" value="FAD-oxidase_C"/>
    <property type="match status" value="2"/>
</dbReference>
<dbReference type="Gene3D" id="3.30.70.2740">
    <property type="match status" value="1"/>
</dbReference>
<dbReference type="InterPro" id="IPR022153">
    <property type="entry name" value="DUF3683"/>
</dbReference>
<organism evidence="7 8">
    <name type="scientific">Paraburkholderia sartisoli</name>
    <dbReference type="NCBI Taxonomy" id="83784"/>
    <lineage>
        <taxon>Bacteria</taxon>
        <taxon>Pseudomonadati</taxon>
        <taxon>Pseudomonadota</taxon>
        <taxon>Betaproteobacteria</taxon>
        <taxon>Burkholderiales</taxon>
        <taxon>Burkholderiaceae</taxon>
        <taxon>Paraburkholderia</taxon>
    </lineage>
</organism>
<dbReference type="GO" id="GO:0071949">
    <property type="term" value="F:FAD binding"/>
    <property type="evidence" value="ECO:0007669"/>
    <property type="project" value="InterPro"/>
</dbReference>
<dbReference type="PROSITE" id="PS51387">
    <property type="entry name" value="FAD_PCMH"/>
    <property type="match status" value="1"/>
</dbReference>
<accession>A0A1H3YEA1</accession>
<proteinExistence type="predicted"/>
<gene>
    <name evidence="7" type="ORF">SAMN05192564_101268</name>
</gene>
<dbReference type="Pfam" id="PF12447">
    <property type="entry name" value="DUF3683"/>
    <property type="match status" value="1"/>
</dbReference>
<keyword evidence="3" id="KW-0274">FAD</keyword>
<keyword evidence="2" id="KW-0479">Metal-binding</keyword>
<dbReference type="InterPro" id="IPR017900">
    <property type="entry name" value="4Fe4S_Fe_S_CS"/>
</dbReference>
<dbReference type="STRING" id="83784.SAMN05192564_101268"/>
<dbReference type="Gene3D" id="1.10.1060.10">
    <property type="entry name" value="Alpha-helical ferredoxin"/>
    <property type="match status" value="1"/>
</dbReference>
<dbReference type="InterPro" id="IPR021817">
    <property type="entry name" value="DUF3400"/>
</dbReference>
<evidence type="ECO:0000259" key="6">
    <source>
        <dbReference type="PROSITE" id="PS51387"/>
    </source>
</evidence>
<reference evidence="8" key="1">
    <citation type="submission" date="2016-10" db="EMBL/GenBank/DDBJ databases">
        <authorList>
            <person name="Varghese N."/>
            <person name="Submissions S."/>
        </authorList>
    </citation>
    <scope>NUCLEOTIDE SEQUENCE [LARGE SCALE GENOMIC DNA]</scope>
    <source>
        <strain evidence="8">LMG 24000</strain>
    </source>
</reference>
<feature type="domain" description="FAD-binding PCMH-type" evidence="6">
    <location>
        <begin position="191"/>
        <end position="427"/>
    </location>
</feature>
<evidence type="ECO:0000256" key="5">
    <source>
        <dbReference type="ARBA" id="ARBA00023014"/>
    </source>
</evidence>
<dbReference type="Pfam" id="PF02754">
    <property type="entry name" value="CCG"/>
    <property type="match status" value="2"/>
</dbReference>
<dbReference type="SUPFAM" id="SSF56176">
    <property type="entry name" value="FAD-binding/transporter-associated domain-like"/>
    <property type="match status" value="1"/>
</dbReference>
<sequence length="1360" mass="150459">MNAPQVFDPHGAAAAVAVDLEPRLREIPYNYTSFSDREIVIRLLGDEAWAALAELRAERRTGRSARMLYEVLGDIWVVRRNPYLQDDLLDNPKRRAQLIEALNHRLTEIEKRRKADLIEHGDEAGIDRAARVETLVAAARRAVADFASEFDKTADLRKRATKVLGRQTQKDNIRFDGLSRVSHVTDATDWRVEYPFVVLTPDSEAEIAGLIKACFELGLTVIPRGGGTGYTGGAVPLTPFSAVINTEKLEELGAVEMTELPGVDRRVATIFSGAGVVTRRVTEAAEQAGFVFAVDPTSLDASCIGGNVAMNAGGKKAVLWGTALDNLAWWRMVDPEGNWLEVTRLDHNMGKIHDIAVARFELKWFDGEYAPGEKLLRTESLDIEGRRFRKEGLGKDVTDKFLAGLPGIQKEGCDGLITSARWVLHKMPANTRTVCLEFFGQAREAIPSIVEIKDYLFETSKKGGAILAGLEHLDERYLRAVGYATKSKRNAFPKMVLIGDIVGDDADAVAHATSEVVRMANSKSGEGFVAVSAEARKRFWLDRSRTAAIAKHTNAFKINEDVVIPLNRMGEYTDGIERINIELSIKNKLQLIDALEAFFNAGKLPLGKSDDANEIPSAELLEDRVQQALDLLKHVRARWEFLRDKLDLSLREAQHYMVQLGYAGLAEKFADRVDAQPDATVFHVTQDRTVRVSWKNEIRAELRQIFAGGEFKPILDEAQAIHKRVLRGRVFVALHMHAGDGNVHTNIPVNSDNYEMLQDAHTAVARIMKLARSLDGVISGEHGIGITKLEFLTEDEIGEFRAYKQRVDPHGRFNAGKLLEGADLRNAYTPSFGLMGYESLIMQQSDIGAIADSVKDCLRCGKCKPVCATHVPRANLLYSPRNKILATSLLVEAFLYEEQTRRGVSIKHWDEFNDVADHCTVCHKCVTPCPVKIDFGDVTMNMRNLLRKMGKKKFNPGNAAGMFFLNATNPQTINLARTAMMGIGYKAQRLGNDVLKKFAKKQTAHPPATVGKPPAVQQVIHFMNKKMPGNLPKKTARALLDIEDNKIVPIIRNPKTTTADSEAVFYFPGCGSERLFSQVGLATQAMLWEAGVQTVLPPGYLCCGYPQRGAGQYDKAEKIVTDNRVLFHRVANTLNYLDIKTVVVSCGTCYDQLAGYEFEKIFPGCRIIDIHEFLLEKGMKLEGVSGTRYMYHDPCHTPIKTMDPVKLVNELMGSEHDGYRIEKNDRCCGESGTLAVTRPDISTQVRFRKEEEMRKGAAKLRAIPLVGEAGANALNPAGAAGAAEGSVLKVGSGPQPGKAPDVKILTSCPSCLQGLSRYNEDSGTEADYIVVEMARLVLGEDWMADYVQRANNGGIERVLV</sequence>
<dbReference type="InterPro" id="IPR016169">
    <property type="entry name" value="FAD-bd_PCMH_sub2"/>
</dbReference>
<name>A0A1H3YEA1_9BURK</name>
<keyword evidence="1" id="KW-0285">Flavoprotein</keyword>
<dbReference type="InterPro" id="IPR016166">
    <property type="entry name" value="FAD-bd_PCMH"/>
</dbReference>
<keyword evidence="4" id="KW-0408">Iron</keyword>
<dbReference type="InterPro" id="IPR016164">
    <property type="entry name" value="FAD-linked_Oxase-like_C"/>
</dbReference>
<evidence type="ECO:0000313" key="8">
    <source>
        <dbReference type="Proteomes" id="UP000198638"/>
    </source>
</evidence>
<dbReference type="GO" id="GO:0016491">
    <property type="term" value="F:oxidoreductase activity"/>
    <property type="evidence" value="ECO:0007669"/>
    <property type="project" value="UniProtKB-ARBA"/>
</dbReference>
<keyword evidence="5" id="KW-0411">Iron-sulfur</keyword>
<dbReference type="Pfam" id="PF01565">
    <property type="entry name" value="FAD_binding_4"/>
    <property type="match status" value="1"/>
</dbReference>
<evidence type="ECO:0000256" key="4">
    <source>
        <dbReference type="ARBA" id="ARBA00023004"/>
    </source>
</evidence>
<evidence type="ECO:0000313" key="7">
    <source>
        <dbReference type="EMBL" id="SEA09853.1"/>
    </source>
</evidence>
<dbReference type="GO" id="GO:0046872">
    <property type="term" value="F:metal ion binding"/>
    <property type="evidence" value="ECO:0007669"/>
    <property type="project" value="UniProtKB-KW"/>
</dbReference>
<dbReference type="Pfam" id="PF13183">
    <property type="entry name" value="Fer4_8"/>
    <property type="match status" value="1"/>
</dbReference>
<dbReference type="GO" id="GO:0051536">
    <property type="term" value="F:iron-sulfur cluster binding"/>
    <property type="evidence" value="ECO:0007669"/>
    <property type="project" value="UniProtKB-KW"/>
</dbReference>
<dbReference type="SUPFAM" id="SSF55103">
    <property type="entry name" value="FAD-linked oxidases, C-terminal domain"/>
    <property type="match status" value="1"/>
</dbReference>
<dbReference type="RefSeq" id="WP_090527871.1">
    <property type="nucleotide sequence ID" value="NZ_FNRQ01000001.1"/>
</dbReference>
<dbReference type="Pfam" id="PF11880">
    <property type="entry name" value="DUF3400"/>
    <property type="match status" value="1"/>
</dbReference>
<dbReference type="InterPro" id="IPR009051">
    <property type="entry name" value="Helical_ferredxn"/>
</dbReference>
<dbReference type="InterPro" id="IPR006094">
    <property type="entry name" value="Oxid_FAD_bind_N"/>
</dbReference>
<dbReference type="InterPro" id="IPR017896">
    <property type="entry name" value="4Fe4S_Fe-S-bd"/>
</dbReference>
<evidence type="ECO:0000256" key="2">
    <source>
        <dbReference type="ARBA" id="ARBA00022723"/>
    </source>
</evidence>
<dbReference type="Gene3D" id="3.30.465.10">
    <property type="match status" value="1"/>
</dbReference>
<evidence type="ECO:0000256" key="3">
    <source>
        <dbReference type="ARBA" id="ARBA00022827"/>
    </source>
</evidence>
<dbReference type="InterPro" id="IPR051914">
    <property type="entry name" value="FAD-linked_OxidoTrans_Type4"/>
</dbReference>
<dbReference type="OrthoDB" id="9811557at2"/>
<keyword evidence="8" id="KW-1185">Reference proteome</keyword>
<evidence type="ECO:0000256" key="1">
    <source>
        <dbReference type="ARBA" id="ARBA00022630"/>
    </source>
</evidence>
<protein>
    <submittedName>
        <fullName evidence="7">Fe-S oxidoreductase</fullName>
    </submittedName>
</protein>
<dbReference type="InterPro" id="IPR004017">
    <property type="entry name" value="Cys_rich_dom"/>
</dbReference>
<dbReference type="SUPFAM" id="SSF46548">
    <property type="entry name" value="alpha-helical ferredoxin"/>
    <property type="match status" value="1"/>
</dbReference>
<dbReference type="EMBL" id="FNRQ01000001">
    <property type="protein sequence ID" value="SEA09853.1"/>
    <property type="molecule type" value="Genomic_DNA"/>
</dbReference>